<feature type="chain" id="PRO_5016260706" evidence="2">
    <location>
        <begin position="20"/>
        <end position="239"/>
    </location>
</feature>
<dbReference type="Proteomes" id="UP000246569">
    <property type="component" value="Unassembled WGS sequence"/>
</dbReference>
<keyword evidence="2" id="KW-0732">Signal</keyword>
<dbReference type="Gene3D" id="2.40.50.100">
    <property type="match status" value="1"/>
</dbReference>
<accession>A0A317N1V5</accession>
<evidence type="ECO:0000259" key="3">
    <source>
        <dbReference type="Pfam" id="PF25876"/>
    </source>
</evidence>
<dbReference type="SUPFAM" id="SSF111369">
    <property type="entry name" value="HlyD-like secretion proteins"/>
    <property type="match status" value="1"/>
</dbReference>
<evidence type="ECO:0000313" key="5">
    <source>
        <dbReference type="Proteomes" id="UP000246569"/>
    </source>
</evidence>
<sequence>MKYALPILLALAALRPALAEPLPAVRAQLVPVHATLISSEMAGRIAELPLREGERFEAGATLLRFACSEQESRLARAEATLTKKQRTLEVNARLNKMQSISKLELDISKAEVDEAAADVQLAQTLNKRCLIKAPFPGRVVERHAQRYQSVSEGAPLLDILDDSQFEIEAIVPSQWLQWLQPGHVFTLDVDETGKHYEARIARIGARVDPVSQSVKIYGQLQTPAPELLAGMSGQLQITP</sequence>
<dbReference type="InterPro" id="IPR006143">
    <property type="entry name" value="RND_pump_MFP"/>
</dbReference>
<feature type="signal peptide" evidence="2">
    <location>
        <begin position="1"/>
        <end position="19"/>
    </location>
</feature>
<reference evidence="4 5" key="1">
    <citation type="submission" date="2018-05" db="EMBL/GenBank/DDBJ databases">
        <title>Genomic Encyclopedia of Type Strains, Phase IV (KMG-IV): sequencing the most valuable type-strain genomes for metagenomic binning, comparative biology and taxonomic classification.</title>
        <authorList>
            <person name="Goeker M."/>
        </authorList>
    </citation>
    <scope>NUCLEOTIDE SEQUENCE [LARGE SCALE GENOMIC DNA]</scope>
    <source>
        <strain evidence="4 5">DSM 23606</strain>
    </source>
</reference>
<comment type="caution">
    <text evidence="4">The sequence shown here is derived from an EMBL/GenBank/DDBJ whole genome shotgun (WGS) entry which is preliminary data.</text>
</comment>
<name>A0A317N1V5_9GAMM</name>
<evidence type="ECO:0000256" key="2">
    <source>
        <dbReference type="SAM" id="SignalP"/>
    </source>
</evidence>
<organism evidence="4 5">
    <name type="scientific">Plasticicumulans acidivorans</name>
    <dbReference type="NCBI Taxonomy" id="886464"/>
    <lineage>
        <taxon>Bacteria</taxon>
        <taxon>Pseudomonadati</taxon>
        <taxon>Pseudomonadota</taxon>
        <taxon>Gammaproteobacteria</taxon>
        <taxon>Candidatus Competibacteraceae</taxon>
        <taxon>Plasticicumulans</taxon>
    </lineage>
</organism>
<proteinExistence type="inferred from homology"/>
<dbReference type="OrthoDB" id="9778796at2"/>
<evidence type="ECO:0000313" key="4">
    <source>
        <dbReference type="EMBL" id="PWV65888.1"/>
    </source>
</evidence>
<dbReference type="Pfam" id="PF25876">
    <property type="entry name" value="HH_MFP_RND"/>
    <property type="match status" value="1"/>
</dbReference>
<dbReference type="AlphaFoldDB" id="A0A317N1V5"/>
<dbReference type="NCBIfam" id="TIGR01730">
    <property type="entry name" value="RND_mfp"/>
    <property type="match status" value="1"/>
</dbReference>
<protein>
    <submittedName>
        <fullName evidence="4">RND family efflux transporter MFP subunit</fullName>
    </submittedName>
</protein>
<dbReference type="Gene3D" id="2.40.30.170">
    <property type="match status" value="1"/>
</dbReference>
<comment type="similarity">
    <text evidence="1">Belongs to the membrane fusion protein (MFP) (TC 8.A.1) family.</text>
</comment>
<feature type="domain" description="Multidrug resistance protein MdtA-like alpha-helical hairpin" evidence="3">
    <location>
        <begin position="70"/>
        <end position="123"/>
    </location>
</feature>
<dbReference type="InterPro" id="IPR058624">
    <property type="entry name" value="MdtA-like_HH"/>
</dbReference>
<dbReference type="PANTHER" id="PTHR30469">
    <property type="entry name" value="MULTIDRUG RESISTANCE PROTEIN MDTA"/>
    <property type="match status" value="1"/>
</dbReference>
<gene>
    <name evidence="4" type="ORF">C7443_101374</name>
</gene>
<dbReference type="EMBL" id="QGTJ01000001">
    <property type="protein sequence ID" value="PWV65888.1"/>
    <property type="molecule type" value="Genomic_DNA"/>
</dbReference>
<dbReference type="GO" id="GO:1990281">
    <property type="term" value="C:efflux pump complex"/>
    <property type="evidence" value="ECO:0007669"/>
    <property type="project" value="TreeGrafter"/>
</dbReference>
<keyword evidence="5" id="KW-1185">Reference proteome</keyword>
<dbReference type="GO" id="GO:0015562">
    <property type="term" value="F:efflux transmembrane transporter activity"/>
    <property type="evidence" value="ECO:0007669"/>
    <property type="project" value="TreeGrafter"/>
</dbReference>
<evidence type="ECO:0000256" key="1">
    <source>
        <dbReference type="ARBA" id="ARBA00009477"/>
    </source>
</evidence>
<dbReference type="PANTHER" id="PTHR30469:SF15">
    <property type="entry name" value="HLYD FAMILY OF SECRETION PROTEINS"/>
    <property type="match status" value="1"/>
</dbReference>